<feature type="transmembrane region" description="Helical" evidence="1">
    <location>
        <begin position="139"/>
        <end position="161"/>
    </location>
</feature>
<feature type="transmembrane region" description="Helical" evidence="1">
    <location>
        <begin position="181"/>
        <end position="204"/>
    </location>
</feature>
<keyword evidence="1" id="KW-0812">Transmembrane</keyword>
<organism evidence="2 3">
    <name type="scientific">Aporhodopirellula rubra</name>
    <dbReference type="NCBI Taxonomy" id="980271"/>
    <lineage>
        <taxon>Bacteria</taxon>
        <taxon>Pseudomonadati</taxon>
        <taxon>Planctomycetota</taxon>
        <taxon>Planctomycetia</taxon>
        <taxon>Pirellulales</taxon>
        <taxon>Pirellulaceae</taxon>
        <taxon>Aporhodopirellula</taxon>
    </lineage>
</organism>
<keyword evidence="3" id="KW-1185">Reference proteome</keyword>
<keyword evidence="1" id="KW-0472">Membrane</keyword>
<sequence>MQLATDEHEESHSTIEASGGWPFVSRRVRIIDGRIQAWESRKHRKGLSPLGHHRNASLLSARHLNTWVGVVFATGAACFAVASLLSLFPDFAGLSAFSIRINVLYFAGSIPFTIAAWLQLFQAANARFEAKDQGRIVWFGWYPTEIGWLSCALQFVGTVLFNLNTFDAMSSSLEWLQEDLIVWVPDFVGSILFLASGYLAFVENCHAHWALRPRSLSWWIVVINLLGCIGFMISACFAFVFPGGSRDLAIAFSTAWTLQGAVCFLIGALLMPLEAMETAPA</sequence>
<feature type="transmembrane region" description="Helical" evidence="1">
    <location>
        <begin position="216"/>
        <end position="242"/>
    </location>
</feature>
<accession>A0A7W5DXY7</accession>
<dbReference type="Proteomes" id="UP000536179">
    <property type="component" value="Unassembled WGS sequence"/>
</dbReference>
<evidence type="ECO:0008006" key="4">
    <source>
        <dbReference type="Google" id="ProtNLM"/>
    </source>
</evidence>
<dbReference type="AlphaFoldDB" id="A0A7W5DXY7"/>
<feature type="transmembrane region" description="Helical" evidence="1">
    <location>
        <begin position="97"/>
        <end position="118"/>
    </location>
</feature>
<feature type="transmembrane region" description="Helical" evidence="1">
    <location>
        <begin position="248"/>
        <end position="271"/>
    </location>
</feature>
<dbReference type="RefSeq" id="WP_184304962.1">
    <property type="nucleotide sequence ID" value="NZ_JACHXU010000006.1"/>
</dbReference>
<proteinExistence type="predicted"/>
<name>A0A7W5DXY7_9BACT</name>
<protein>
    <recommendedName>
        <fullName evidence="4">YrhK domain-containing protein</fullName>
    </recommendedName>
</protein>
<evidence type="ECO:0000256" key="1">
    <source>
        <dbReference type="SAM" id="Phobius"/>
    </source>
</evidence>
<keyword evidence="1" id="KW-1133">Transmembrane helix</keyword>
<feature type="transmembrane region" description="Helical" evidence="1">
    <location>
        <begin position="64"/>
        <end position="85"/>
    </location>
</feature>
<dbReference type="EMBL" id="JACHXU010000006">
    <property type="protein sequence ID" value="MBB3206495.1"/>
    <property type="molecule type" value="Genomic_DNA"/>
</dbReference>
<evidence type="ECO:0000313" key="2">
    <source>
        <dbReference type="EMBL" id="MBB3206495.1"/>
    </source>
</evidence>
<gene>
    <name evidence="2" type="ORF">FHS27_002304</name>
</gene>
<comment type="caution">
    <text evidence="2">The sequence shown here is derived from an EMBL/GenBank/DDBJ whole genome shotgun (WGS) entry which is preliminary data.</text>
</comment>
<reference evidence="2 3" key="1">
    <citation type="submission" date="2020-08" db="EMBL/GenBank/DDBJ databases">
        <title>Genomic Encyclopedia of Type Strains, Phase III (KMG-III): the genomes of soil and plant-associated and newly described type strains.</title>
        <authorList>
            <person name="Whitman W."/>
        </authorList>
    </citation>
    <scope>NUCLEOTIDE SEQUENCE [LARGE SCALE GENOMIC DNA]</scope>
    <source>
        <strain evidence="2 3">CECT 8075</strain>
    </source>
</reference>
<evidence type="ECO:0000313" key="3">
    <source>
        <dbReference type="Proteomes" id="UP000536179"/>
    </source>
</evidence>